<evidence type="ECO:0000259" key="2">
    <source>
        <dbReference type="Pfam" id="PF00188"/>
    </source>
</evidence>
<reference evidence="3 4" key="1">
    <citation type="submission" date="2022-11" db="EMBL/GenBank/DDBJ databases">
        <title>Nonomuraea corallina sp. nov., a new species of the genus Nonomuraea isolated from sea side sediment in Thai sea.</title>
        <authorList>
            <person name="Ngamcharungchit C."/>
            <person name="Matsumoto A."/>
            <person name="Suriyachadkun C."/>
            <person name="Panbangred W."/>
            <person name="Inahashi Y."/>
            <person name="Intra B."/>
        </authorList>
    </citation>
    <scope>NUCLEOTIDE SEQUENCE [LARGE SCALE GENOMIC DNA]</scope>
    <source>
        <strain evidence="3 4">DSM 43553</strain>
    </source>
</reference>
<organism evidence="3 4">
    <name type="scientific">Nonomuraea ferruginea</name>
    <dbReference type="NCBI Taxonomy" id="46174"/>
    <lineage>
        <taxon>Bacteria</taxon>
        <taxon>Bacillati</taxon>
        <taxon>Actinomycetota</taxon>
        <taxon>Actinomycetes</taxon>
        <taxon>Streptosporangiales</taxon>
        <taxon>Streptosporangiaceae</taxon>
        <taxon>Nonomuraea</taxon>
    </lineage>
</organism>
<dbReference type="Pfam" id="PF00188">
    <property type="entry name" value="CAP"/>
    <property type="match status" value="1"/>
</dbReference>
<dbReference type="SUPFAM" id="SSF55797">
    <property type="entry name" value="PR-1-like"/>
    <property type="match status" value="1"/>
</dbReference>
<feature type="region of interest" description="Disordered" evidence="1">
    <location>
        <begin position="31"/>
        <end position="92"/>
    </location>
</feature>
<gene>
    <name evidence="3" type="ORF">OUY24_00215</name>
</gene>
<dbReference type="InterPro" id="IPR035940">
    <property type="entry name" value="CAP_sf"/>
</dbReference>
<feature type="domain" description="SCP" evidence="2">
    <location>
        <begin position="113"/>
        <end position="226"/>
    </location>
</feature>
<dbReference type="InterPro" id="IPR014044">
    <property type="entry name" value="CAP_dom"/>
</dbReference>
<evidence type="ECO:0000313" key="3">
    <source>
        <dbReference type="EMBL" id="MDA0639037.1"/>
    </source>
</evidence>
<dbReference type="Proteomes" id="UP001212498">
    <property type="component" value="Unassembled WGS sequence"/>
</dbReference>
<accession>A0ABT4SPD0</accession>
<proteinExistence type="predicted"/>
<comment type="caution">
    <text evidence="3">The sequence shown here is derived from an EMBL/GenBank/DDBJ whole genome shotgun (WGS) entry which is preliminary data.</text>
</comment>
<dbReference type="Gene3D" id="3.40.33.10">
    <property type="entry name" value="CAP"/>
    <property type="match status" value="1"/>
</dbReference>
<evidence type="ECO:0000313" key="4">
    <source>
        <dbReference type="Proteomes" id="UP001212498"/>
    </source>
</evidence>
<feature type="compositionally biased region" description="Low complexity" evidence="1">
    <location>
        <begin position="32"/>
        <end position="50"/>
    </location>
</feature>
<dbReference type="PANTHER" id="PTHR31157:SF1">
    <property type="entry name" value="SCP DOMAIN-CONTAINING PROTEIN"/>
    <property type="match status" value="1"/>
</dbReference>
<keyword evidence="4" id="KW-1185">Reference proteome</keyword>
<sequence length="229" mass="24591">MGLLATALLTGVLLGRVSGDSMPDDHIFLNETTPPTTAQAAPKTTPQKAQPHAERIPRQVVTTTPRGKTDVRPTKSPTGEIAGFTDQDPVSVLGDDDGQSIRSMPGMAADVVRLTNAARARNGCRPLRTDARLTRAARTHSMEMARSGQFTHESPDGASPWDRMERVGYVNGTAENIGRGYASAKEAVQGWLASRDHRRNMLNCDFNAIGVGVVSGPGGPWWTQDFGRS</sequence>
<dbReference type="EMBL" id="JAPNUD010000001">
    <property type="protein sequence ID" value="MDA0639037.1"/>
    <property type="molecule type" value="Genomic_DNA"/>
</dbReference>
<name>A0ABT4SPD0_9ACTN</name>
<dbReference type="PANTHER" id="PTHR31157">
    <property type="entry name" value="SCP DOMAIN-CONTAINING PROTEIN"/>
    <property type="match status" value="1"/>
</dbReference>
<protein>
    <submittedName>
        <fullName evidence="3">CAP domain-containing protein</fullName>
    </submittedName>
</protein>
<feature type="region of interest" description="Disordered" evidence="1">
    <location>
        <begin position="141"/>
        <end position="162"/>
    </location>
</feature>
<evidence type="ECO:0000256" key="1">
    <source>
        <dbReference type="SAM" id="MobiDB-lite"/>
    </source>
</evidence>
<dbReference type="CDD" id="cd05379">
    <property type="entry name" value="CAP_bacterial"/>
    <property type="match status" value="1"/>
</dbReference>
<dbReference type="RefSeq" id="WP_148036803.1">
    <property type="nucleotide sequence ID" value="NZ_BAABFD010000019.1"/>
</dbReference>